<dbReference type="CDD" id="cd00167">
    <property type="entry name" value="SANT"/>
    <property type="match status" value="1"/>
</dbReference>
<feature type="domain" description="HTH myb-type" evidence="2">
    <location>
        <begin position="307"/>
        <end position="361"/>
    </location>
</feature>
<name>A0ABR2WYK4_9FUNG</name>
<dbReference type="Pfam" id="PF15963">
    <property type="entry name" value="Myb_DNA-bind_7"/>
    <property type="match status" value="1"/>
</dbReference>
<dbReference type="EMBL" id="JASJQH010000145">
    <property type="protein sequence ID" value="KAK9766554.1"/>
    <property type="molecule type" value="Genomic_DNA"/>
</dbReference>
<feature type="region of interest" description="Disordered" evidence="1">
    <location>
        <begin position="1"/>
        <end position="51"/>
    </location>
</feature>
<proteinExistence type="predicted"/>
<feature type="compositionally biased region" description="Basic and acidic residues" evidence="1">
    <location>
        <begin position="141"/>
        <end position="163"/>
    </location>
</feature>
<comment type="caution">
    <text evidence="3">The sequence shown here is derived from an EMBL/GenBank/DDBJ whole genome shotgun (WGS) entry which is preliminary data.</text>
</comment>
<feature type="compositionally biased region" description="Basic residues" evidence="1">
    <location>
        <begin position="384"/>
        <end position="394"/>
    </location>
</feature>
<dbReference type="SMART" id="SM00717">
    <property type="entry name" value="SANT"/>
    <property type="match status" value="1"/>
</dbReference>
<dbReference type="Gene3D" id="1.10.10.60">
    <property type="entry name" value="Homeodomain-like"/>
    <property type="match status" value="1"/>
</dbReference>
<protein>
    <recommendedName>
        <fullName evidence="2">HTH myb-type domain-containing protein</fullName>
    </recommendedName>
</protein>
<sequence>MSTPNIISIRVDKSQKRFTPKIKQRTSRKVTATSPIPDSQPDGENKNHGDYLEIGTPTRCGPTNSFQSQATLTIEITPDGHHTSYFSENSILSSISNTTSAAFSPLPSPTPLHIVTPTHVHTPSKGTLISVPSVSQSSISDKYEPSKKQLNLGEREHSPETPTKKRRKSKTLDDIKELEDYDKEEQPDFSHVPLYVFCKDMKRGKPTKAFIEKEKAKVEKRKKVQQATPPATPESTHDRDMKESLLETPNSQENSFAPQMRVVGGKLVLDDTSLFVEHCELNNTQSQNLDVVEESAADRYVNSGTYLKRIKSQRWTPEETEMFYQGLAKWGSDFSLVASMIPGRTQKHVKYKFKREELHNLQRINEALLRRNPGVSMVKEKPPTGRKKSNSVES</sequence>
<dbReference type="SUPFAM" id="SSF46689">
    <property type="entry name" value="Homeodomain-like"/>
    <property type="match status" value="1"/>
</dbReference>
<feature type="region of interest" description="Disordered" evidence="1">
    <location>
        <begin position="216"/>
        <end position="242"/>
    </location>
</feature>
<dbReference type="InterPro" id="IPR039467">
    <property type="entry name" value="TFIIIB_B''_Myb"/>
</dbReference>
<reference evidence="3 4" key="1">
    <citation type="submission" date="2023-04" db="EMBL/GenBank/DDBJ databases">
        <title>Genome of Basidiobolus ranarum AG-B5.</title>
        <authorList>
            <person name="Stajich J.E."/>
            <person name="Carter-House D."/>
            <person name="Gryganskyi A."/>
        </authorList>
    </citation>
    <scope>NUCLEOTIDE SEQUENCE [LARGE SCALE GENOMIC DNA]</scope>
    <source>
        <strain evidence="3 4">AG-B5</strain>
    </source>
</reference>
<gene>
    <name evidence="3" type="ORF">K7432_004278</name>
</gene>
<accession>A0ABR2WYK4</accession>
<dbReference type="InterPro" id="IPR001005">
    <property type="entry name" value="SANT/Myb"/>
</dbReference>
<evidence type="ECO:0000256" key="1">
    <source>
        <dbReference type="SAM" id="MobiDB-lite"/>
    </source>
</evidence>
<feature type="region of interest" description="Disordered" evidence="1">
    <location>
        <begin position="114"/>
        <end position="172"/>
    </location>
</feature>
<dbReference type="Proteomes" id="UP001479436">
    <property type="component" value="Unassembled WGS sequence"/>
</dbReference>
<dbReference type="PANTHER" id="PTHR22929">
    <property type="entry name" value="RNA POLYMERASE III TRANSCRIPTION INITIATION FACTOR B"/>
    <property type="match status" value="1"/>
</dbReference>
<keyword evidence="4" id="KW-1185">Reference proteome</keyword>
<dbReference type="InterPro" id="IPR009057">
    <property type="entry name" value="Homeodomain-like_sf"/>
</dbReference>
<feature type="compositionally biased region" description="Basic residues" evidence="1">
    <location>
        <begin position="16"/>
        <end position="28"/>
    </location>
</feature>
<dbReference type="PROSITE" id="PS51294">
    <property type="entry name" value="HTH_MYB"/>
    <property type="match status" value="1"/>
</dbReference>
<feature type="region of interest" description="Disordered" evidence="1">
    <location>
        <begin position="372"/>
        <end position="394"/>
    </location>
</feature>
<evidence type="ECO:0000313" key="4">
    <source>
        <dbReference type="Proteomes" id="UP001479436"/>
    </source>
</evidence>
<feature type="compositionally biased region" description="Low complexity" evidence="1">
    <location>
        <begin position="129"/>
        <end position="140"/>
    </location>
</feature>
<organism evidence="3 4">
    <name type="scientific">Basidiobolus ranarum</name>
    <dbReference type="NCBI Taxonomy" id="34480"/>
    <lineage>
        <taxon>Eukaryota</taxon>
        <taxon>Fungi</taxon>
        <taxon>Fungi incertae sedis</taxon>
        <taxon>Zoopagomycota</taxon>
        <taxon>Entomophthoromycotina</taxon>
        <taxon>Basidiobolomycetes</taxon>
        <taxon>Basidiobolales</taxon>
        <taxon>Basidiobolaceae</taxon>
        <taxon>Basidiobolus</taxon>
    </lineage>
</organism>
<dbReference type="InterPro" id="IPR017930">
    <property type="entry name" value="Myb_dom"/>
</dbReference>
<dbReference type="PANTHER" id="PTHR22929:SF0">
    <property type="entry name" value="TRANSCRIPTION FACTOR TFIIIB COMPONENT B'' HOMOLOG"/>
    <property type="match status" value="1"/>
</dbReference>
<evidence type="ECO:0000313" key="3">
    <source>
        <dbReference type="EMBL" id="KAK9766554.1"/>
    </source>
</evidence>
<evidence type="ECO:0000259" key="2">
    <source>
        <dbReference type="PROSITE" id="PS51294"/>
    </source>
</evidence>